<protein>
    <recommendedName>
        <fullName evidence="1">Enoyl reductase (ER) domain-containing protein</fullName>
    </recommendedName>
</protein>
<keyword evidence="3" id="KW-1185">Reference proteome</keyword>
<evidence type="ECO:0000313" key="2">
    <source>
        <dbReference type="EMBL" id="CAB3260158.1"/>
    </source>
</evidence>
<dbReference type="Gene3D" id="3.40.50.720">
    <property type="entry name" value="NAD(P)-binding Rossmann-like Domain"/>
    <property type="match status" value="1"/>
</dbReference>
<comment type="caution">
    <text evidence="2">The sequence shown here is derived from an EMBL/GenBank/DDBJ whole genome shotgun (WGS) entry which is preliminary data.</text>
</comment>
<dbReference type="PANTHER" id="PTHR11695">
    <property type="entry name" value="ALCOHOL DEHYDROGENASE RELATED"/>
    <property type="match status" value="1"/>
</dbReference>
<dbReference type="GO" id="GO:0005739">
    <property type="term" value="C:mitochondrion"/>
    <property type="evidence" value="ECO:0007669"/>
    <property type="project" value="TreeGrafter"/>
</dbReference>
<dbReference type="InterPro" id="IPR036291">
    <property type="entry name" value="NAD(P)-bd_dom_sf"/>
</dbReference>
<name>A0A8S1BJ88_ARCPL</name>
<evidence type="ECO:0000313" key="3">
    <source>
        <dbReference type="Proteomes" id="UP000494106"/>
    </source>
</evidence>
<dbReference type="SUPFAM" id="SSF50129">
    <property type="entry name" value="GroES-like"/>
    <property type="match status" value="1"/>
</dbReference>
<dbReference type="OrthoDB" id="48317at2759"/>
<dbReference type="InterPro" id="IPR011032">
    <property type="entry name" value="GroES-like_sf"/>
</dbReference>
<organism evidence="2 3">
    <name type="scientific">Arctia plantaginis</name>
    <name type="common">Wood tiger moth</name>
    <name type="synonym">Phalaena plantaginis</name>
    <dbReference type="NCBI Taxonomy" id="874455"/>
    <lineage>
        <taxon>Eukaryota</taxon>
        <taxon>Metazoa</taxon>
        <taxon>Ecdysozoa</taxon>
        <taxon>Arthropoda</taxon>
        <taxon>Hexapoda</taxon>
        <taxon>Insecta</taxon>
        <taxon>Pterygota</taxon>
        <taxon>Neoptera</taxon>
        <taxon>Endopterygota</taxon>
        <taxon>Lepidoptera</taxon>
        <taxon>Glossata</taxon>
        <taxon>Ditrysia</taxon>
        <taxon>Noctuoidea</taxon>
        <taxon>Erebidae</taxon>
        <taxon>Arctiinae</taxon>
        <taxon>Arctia</taxon>
    </lineage>
</organism>
<proteinExistence type="predicted"/>
<evidence type="ECO:0000259" key="1">
    <source>
        <dbReference type="SMART" id="SM00829"/>
    </source>
</evidence>
<dbReference type="AlphaFoldDB" id="A0A8S1BJ88"/>
<sequence length="414" mass="43458">MEGRDLGVAVIMTASTHVRTAARLALDPRAALAAGRMRAWRVHAYGALSELHLEEARVPPLRAPDDVLVRVSAASLNPIDVAMIGGYGARALNTLRALDGEDDIEFPLVPGRDFVGTVERAGPFSRLRPGTRVWGVVPPHRQGSHAEFVVVKDHWAGPAPSTLKDHAAGGALYAALTACSALRAAGLPPDGPALTGGAAQTRVLLLGLGGVGQAALQLLVQRNIEVTVGCSGEQSKLAEELGAAQVFDRHRDDYDRRLESGGPYLAVLDCAGLGGGEASARRWSFARYVTLTTPLLRHMDARGVAPGALAAGAELLAQGARAAGAKLRGGAPAPCAALLPPHVRWAFFSPRAEDVALLHRLAERHQFIVCVEQAFPWWRGGEAYERAARGGARGKLVLDFSAARGPAGASGSMD</sequence>
<dbReference type="InterPro" id="IPR020843">
    <property type="entry name" value="ER"/>
</dbReference>
<accession>A0A8S1BJ88</accession>
<dbReference type="SMART" id="SM00829">
    <property type="entry name" value="PKS_ER"/>
    <property type="match status" value="1"/>
</dbReference>
<reference evidence="2 3" key="1">
    <citation type="submission" date="2020-04" db="EMBL/GenBank/DDBJ databases">
        <authorList>
            <person name="Wallbank WR R."/>
            <person name="Pardo Diaz C."/>
            <person name="Kozak K."/>
            <person name="Martin S."/>
            <person name="Jiggins C."/>
            <person name="Moest M."/>
            <person name="Warren A I."/>
            <person name="Byers J.R.P. K."/>
            <person name="Montejo-Kovacevich G."/>
            <person name="Yen C E."/>
        </authorList>
    </citation>
    <scope>NUCLEOTIDE SEQUENCE [LARGE SCALE GENOMIC DNA]</scope>
</reference>
<dbReference type="Pfam" id="PF08240">
    <property type="entry name" value="ADH_N"/>
    <property type="match status" value="1"/>
</dbReference>
<dbReference type="SUPFAM" id="SSF51735">
    <property type="entry name" value="NAD(P)-binding Rossmann-fold domains"/>
    <property type="match status" value="1"/>
</dbReference>
<dbReference type="Pfam" id="PF13602">
    <property type="entry name" value="ADH_zinc_N_2"/>
    <property type="match status" value="1"/>
</dbReference>
<feature type="domain" description="Enoyl reductase (ER)" evidence="1">
    <location>
        <begin position="46"/>
        <end position="398"/>
    </location>
</feature>
<dbReference type="Gene3D" id="3.90.180.10">
    <property type="entry name" value="Medium-chain alcohol dehydrogenases, catalytic domain"/>
    <property type="match status" value="1"/>
</dbReference>
<dbReference type="Proteomes" id="UP000494106">
    <property type="component" value="Unassembled WGS sequence"/>
</dbReference>
<dbReference type="PANTHER" id="PTHR11695:SF294">
    <property type="entry name" value="RETICULON-4-INTERACTING PROTEIN 1, MITOCHONDRIAL"/>
    <property type="match status" value="1"/>
</dbReference>
<dbReference type="EMBL" id="CADEBC010000733">
    <property type="protein sequence ID" value="CAB3260158.1"/>
    <property type="molecule type" value="Genomic_DNA"/>
</dbReference>
<dbReference type="InterPro" id="IPR013154">
    <property type="entry name" value="ADH-like_N"/>
</dbReference>
<dbReference type="InterPro" id="IPR050700">
    <property type="entry name" value="YIM1/Zinc_Alcohol_DH_Fams"/>
</dbReference>
<dbReference type="GO" id="GO:0016491">
    <property type="term" value="F:oxidoreductase activity"/>
    <property type="evidence" value="ECO:0007669"/>
    <property type="project" value="InterPro"/>
</dbReference>
<gene>
    <name evidence="2" type="ORF">APLA_LOCUS17258</name>
</gene>